<sequence length="228" mass="25239">MPAQPDPLSNVRRENFRDYCRRKGWQHPNGRWMVTSISQAIGKPTNKVSDLLNGNGSFGAAIARQIESHVNDLRPGELDGLDSPETESEEFTEVKHVNVRFANGHGKVSYEDDDKPPLAFRTDFLRKLGIKAGNAVVVEADGISNEPKITDGSVVLVNKGDTEHLRGDFFAFRVHNKLLIKRLERLAGIGILATAENSNFKPKTKVYAGSDLDDFEIIGRAVWTGSLL</sequence>
<dbReference type="InterPro" id="IPR036286">
    <property type="entry name" value="LexA/Signal_pep-like_sf"/>
</dbReference>
<accession>A0AA42Q469</accession>
<dbReference type="GO" id="GO:0003677">
    <property type="term" value="F:DNA binding"/>
    <property type="evidence" value="ECO:0007669"/>
    <property type="project" value="UniProtKB-KW"/>
</dbReference>
<dbReference type="Proteomes" id="UP001161065">
    <property type="component" value="Unassembled WGS sequence"/>
</dbReference>
<evidence type="ECO:0000313" key="6">
    <source>
        <dbReference type="Proteomes" id="UP001161065"/>
    </source>
</evidence>
<keyword evidence="3" id="KW-0804">Transcription</keyword>
<proteinExistence type="predicted"/>
<dbReference type="SUPFAM" id="SSF51306">
    <property type="entry name" value="LexA/Signal peptidase"/>
    <property type="match status" value="1"/>
</dbReference>
<dbReference type="PANTHER" id="PTHR40661:SF3">
    <property type="entry name" value="FELS-1 PROPHAGE TRANSCRIPTIONAL REGULATOR"/>
    <property type="match status" value="1"/>
</dbReference>
<evidence type="ECO:0000256" key="2">
    <source>
        <dbReference type="ARBA" id="ARBA00023125"/>
    </source>
</evidence>
<dbReference type="EMBL" id="JAOCEK010000015">
    <property type="protein sequence ID" value="MDH1335834.1"/>
    <property type="molecule type" value="Genomic_DNA"/>
</dbReference>
<dbReference type="InterPro" id="IPR039418">
    <property type="entry name" value="LexA-like"/>
</dbReference>
<dbReference type="Pfam" id="PF00717">
    <property type="entry name" value="Peptidase_S24"/>
    <property type="match status" value="1"/>
</dbReference>
<dbReference type="RefSeq" id="WP_280008710.1">
    <property type="nucleotide sequence ID" value="NZ_JAOCEK010000015.1"/>
</dbReference>
<dbReference type="CDD" id="cd06529">
    <property type="entry name" value="S24_LexA-like"/>
    <property type="match status" value="1"/>
</dbReference>
<keyword evidence="2" id="KW-0238">DNA-binding</keyword>
<comment type="caution">
    <text evidence="5">The sequence shown here is derived from an EMBL/GenBank/DDBJ whole genome shotgun (WGS) entry which is preliminary data.</text>
</comment>
<dbReference type="PANTHER" id="PTHR40661">
    <property type="match status" value="1"/>
</dbReference>
<dbReference type="InterPro" id="IPR015927">
    <property type="entry name" value="Peptidase_S24_S26A/B/C"/>
</dbReference>
<evidence type="ECO:0000256" key="1">
    <source>
        <dbReference type="ARBA" id="ARBA00023015"/>
    </source>
</evidence>
<reference evidence="5" key="1">
    <citation type="submission" date="2022-09" db="EMBL/GenBank/DDBJ databases">
        <title>Intensive care unit water sources are persistently colonized with multi-drug resistant bacteria and are the site of extensive horizontal gene transfer of antibiotic resistance genes.</title>
        <authorList>
            <person name="Diorio-Toth L."/>
        </authorList>
    </citation>
    <scope>NUCLEOTIDE SEQUENCE</scope>
    <source>
        <strain evidence="5">GD03832</strain>
    </source>
</reference>
<organism evidence="5 6">
    <name type="scientific">Comamonas thiooxydans</name>
    <dbReference type="NCBI Taxonomy" id="363952"/>
    <lineage>
        <taxon>Bacteria</taxon>
        <taxon>Pseudomonadati</taxon>
        <taxon>Pseudomonadota</taxon>
        <taxon>Betaproteobacteria</taxon>
        <taxon>Burkholderiales</taxon>
        <taxon>Comamonadaceae</taxon>
        <taxon>Comamonas</taxon>
    </lineage>
</organism>
<evidence type="ECO:0000259" key="4">
    <source>
        <dbReference type="Pfam" id="PF00717"/>
    </source>
</evidence>
<evidence type="ECO:0000256" key="3">
    <source>
        <dbReference type="ARBA" id="ARBA00023163"/>
    </source>
</evidence>
<feature type="domain" description="Peptidase S24/S26A/S26B/S26C" evidence="4">
    <location>
        <begin position="102"/>
        <end position="222"/>
    </location>
</feature>
<protein>
    <recommendedName>
        <fullName evidence="4">Peptidase S24/S26A/S26B/S26C domain-containing protein</fullName>
    </recommendedName>
</protein>
<evidence type="ECO:0000313" key="5">
    <source>
        <dbReference type="EMBL" id="MDH1335834.1"/>
    </source>
</evidence>
<gene>
    <name evidence="5" type="ORF">N5D63_16945</name>
</gene>
<keyword evidence="1" id="KW-0805">Transcription regulation</keyword>
<dbReference type="Gene3D" id="2.10.109.10">
    <property type="entry name" value="Umud Fragment, subunit A"/>
    <property type="match status" value="1"/>
</dbReference>
<name>A0AA42Q469_9BURK</name>
<dbReference type="AlphaFoldDB" id="A0AA42Q469"/>